<dbReference type="EMBL" id="KZ084087">
    <property type="protein sequence ID" value="OSD07865.1"/>
    <property type="molecule type" value="Genomic_DNA"/>
</dbReference>
<dbReference type="Gene3D" id="3.30.559.10">
    <property type="entry name" value="Chloramphenicol acetyltransferase-like domain"/>
    <property type="match status" value="1"/>
</dbReference>
<dbReference type="OrthoDB" id="3264185at2759"/>
<dbReference type="Proteomes" id="UP000193067">
    <property type="component" value="Unassembled WGS sequence"/>
</dbReference>
<organism evidence="1 2">
    <name type="scientific">Trametes coccinea (strain BRFM310)</name>
    <name type="common">Pycnoporus coccineus</name>
    <dbReference type="NCBI Taxonomy" id="1353009"/>
    <lineage>
        <taxon>Eukaryota</taxon>
        <taxon>Fungi</taxon>
        <taxon>Dikarya</taxon>
        <taxon>Basidiomycota</taxon>
        <taxon>Agaricomycotina</taxon>
        <taxon>Agaricomycetes</taxon>
        <taxon>Polyporales</taxon>
        <taxon>Polyporaceae</taxon>
        <taxon>Trametes</taxon>
    </lineage>
</organism>
<protein>
    <submittedName>
        <fullName evidence="1">Uncharacterized protein</fullName>
    </submittedName>
</protein>
<evidence type="ECO:0000313" key="2">
    <source>
        <dbReference type="Proteomes" id="UP000193067"/>
    </source>
</evidence>
<reference evidence="1 2" key="1">
    <citation type="journal article" date="2015" name="Biotechnol. Biofuels">
        <title>Enhanced degradation of softwood versus hardwood by the white-rot fungus Pycnoporus coccineus.</title>
        <authorList>
            <person name="Couturier M."/>
            <person name="Navarro D."/>
            <person name="Chevret D."/>
            <person name="Henrissat B."/>
            <person name="Piumi F."/>
            <person name="Ruiz-Duenas F.J."/>
            <person name="Martinez A.T."/>
            <person name="Grigoriev I.V."/>
            <person name="Riley R."/>
            <person name="Lipzen A."/>
            <person name="Berrin J.G."/>
            <person name="Master E.R."/>
            <person name="Rosso M.N."/>
        </authorList>
    </citation>
    <scope>NUCLEOTIDE SEQUENCE [LARGE SCALE GENOMIC DNA]</scope>
    <source>
        <strain evidence="1 2">BRFM310</strain>
    </source>
</reference>
<sequence length="612" mass="68512">MFSDPTSPAFYSWSLVDRTPTSGGAFSRPLGVAETGFYYDRAFNGTGDMVWRYTVQVDRRGAAVDADAPGRLPVFGEQNVRRTWAALRQHYPLLGCRVERGGRGDGNALVLVVAEHALAQYHHHPGEVELGSISTPEERDAILRRLTRDEPAADHHVGVGRVIVLAREDRPGTYELIFKLAHFVGDGASGMNLARTFLDVLTSAPVRVSPPLGERLAMALPWEALNPTLKMSVPRQRWRRAIGMVTFLNMRRRLSGGHAMPITVTDLTYCTPAVTERLFVRLGLSQSRAIIDAARRRGVTLGAAMPVVSQMALARVLHRRYIRGDMSAEEWEHRRRQPMHYGGPLNLRPYLDEEWRRKGGWSEVALMIDFYDCTLPAMPTPFGTRKDADVPAEDGAPPFSVLLSRERFIHRVRDVKGQIARAVEHPLFLDIAHARQERLYTPRKKMVVEHWRAVAEGRPLPKSSDISELDPVTPDFVFTGGLSSIGDMAQALLPTTYPLPPNHPLSVKRQAFVQNADLETIGETSAQETSQQISSEPTKDEAIRIVDSGTYLHSSPMDFFLGSGTTRGHFELLLSYDTNVYRREDAEEYLRECSEATLFYFGDEDATPKGRL</sequence>
<dbReference type="STRING" id="1353009.A0A1Y2J374"/>
<evidence type="ECO:0000313" key="1">
    <source>
        <dbReference type="EMBL" id="OSD07865.1"/>
    </source>
</evidence>
<dbReference type="AlphaFoldDB" id="A0A1Y2J374"/>
<proteinExistence type="predicted"/>
<accession>A0A1Y2J374</accession>
<gene>
    <name evidence="1" type="ORF">PYCCODRAFT_1463155</name>
</gene>
<keyword evidence="2" id="KW-1185">Reference proteome</keyword>
<dbReference type="InterPro" id="IPR023213">
    <property type="entry name" value="CAT-like_dom_sf"/>
</dbReference>
<name>A0A1Y2J374_TRAC3</name>